<dbReference type="PROSITE" id="PS51329">
    <property type="entry name" value="C_CAP_COFACTOR_C"/>
    <property type="match status" value="1"/>
</dbReference>
<dbReference type="SUPFAM" id="SSF69340">
    <property type="entry name" value="C-terminal domain of adenylylcyclase associated protein"/>
    <property type="match status" value="1"/>
</dbReference>
<dbReference type="InterPro" id="IPR013992">
    <property type="entry name" value="Adenylate_cyclase-assoc_CAP_N"/>
</dbReference>
<evidence type="ECO:0000313" key="7">
    <source>
        <dbReference type="EMBL" id="OCL10565.1"/>
    </source>
</evidence>
<dbReference type="InterPro" id="IPR018106">
    <property type="entry name" value="CAP_CS_N"/>
</dbReference>
<proteinExistence type="inferred from homology"/>
<dbReference type="PROSITE" id="PS01088">
    <property type="entry name" value="CAP_1"/>
    <property type="match status" value="1"/>
</dbReference>
<dbReference type="EMBL" id="KV749220">
    <property type="protein sequence ID" value="OCL10565.1"/>
    <property type="molecule type" value="Genomic_DNA"/>
</dbReference>
<evidence type="ECO:0000259" key="6">
    <source>
        <dbReference type="PROSITE" id="PS51329"/>
    </source>
</evidence>
<feature type="compositionally biased region" description="Polar residues" evidence="5">
    <location>
        <begin position="32"/>
        <end position="41"/>
    </location>
</feature>
<evidence type="ECO:0000313" key="8">
    <source>
        <dbReference type="Proteomes" id="UP000250140"/>
    </source>
</evidence>
<dbReference type="InterPro" id="IPR053950">
    <property type="entry name" value="CAP_N"/>
</dbReference>
<dbReference type="AlphaFoldDB" id="A0A8E2JUW1"/>
<dbReference type="InterPro" id="IPR006599">
    <property type="entry name" value="CARP_motif"/>
</dbReference>
<protein>
    <recommendedName>
        <fullName evidence="3 4">Adenylyl cyclase-associated protein</fullName>
    </recommendedName>
</protein>
<feature type="compositionally biased region" description="Basic and acidic residues" evidence="5">
    <location>
        <begin position="358"/>
        <end position="374"/>
    </location>
</feature>
<evidence type="ECO:0000256" key="4">
    <source>
        <dbReference type="RuleBase" id="RU000647"/>
    </source>
</evidence>
<name>A0A8E2JUW1_9PEZI</name>
<dbReference type="GO" id="GO:0005737">
    <property type="term" value="C:cytoplasm"/>
    <property type="evidence" value="ECO:0007669"/>
    <property type="project" value="TreeGrafter"/>
</dbReference>
<dbReference type="GO" id="GO:0007015">
    <property type="term" value="P:actin filament organization"/>
    <property type="evidence" value="ECO:0007669"/>
    <property type="project" value="TreeGrafter"/>
</dbReference>
<dbReference type="PANTHER" id="PTHR10652:SF0">
    <property type="entry name" value="ADENYLYL CYCLASE-ASSOCIATED PROTEIN"/>
    <property type="match status" value="1"/>
</dbReference>
<feature type="region of interest" description="Disordered" evidence="5">
    <location>
        <begin position="253"/>
        <end position="293"/>
    </location>
</feature>
<keyword evidence="8" id="KW-1185">Reference proteome</keyword>
<dbReference type="InterPro" id="IPR001837">
    <property type="entry name" value="Adenylate_cyclase-assoc_CAP"/>
</dbReference>
<dbReference type="GO" id="GO:0003779">
    <property type="term" value="F:actin binding"/>
    <property type="evidence" value="ECO:0007669"/>
    <property type="project" value="InterPro"/>
</dbReference>
<dbReference type="Pfam" id="PF01213">
    <property type="entry name" value="CAP_N-CM"/>
    <property type="match status" value="1"/>
</dbReference>
<dbReference type="Proteomes" id="UP000250140">
    <property type="component" value="Unassembled WGS sequence"/>
</dbReference>
<dbReference type="FunFam" id="1.25.40.330:FF:000001">
    <property type="entry name" value="Adenylyl cyclase-associated protein"/>
    <property type="match status" value="1"/>
</dbReference>
<dbReference type="Pfam" id="PF08603">
    <property type="entry name" value="CAP_C"/>
    <property type="match status" value="1"/>
</dbReference>
<dbReference type="Gene3D" id="2.160.20.70">
    <property type="match status" value="1"/>
</dbReference>
<dbReference type="InterPro" id="IPR036223">
    <property type="entry name" value="CAP_C_sf"/>
</dbReference>
<dbReference type="InterPro" id="IPR036222">
    <property type="entry name" value="CAP_N_sf"/>
</dbReference>
<feature type="region of interest" description="Disordered" evidence="5">
    <location>
        <begin position="312"/>
        <end position="374"/>
    </location>
</feature>
<feature type="compositionally biased region" description="Pro residues" evidence="5">
    <location>
        <begin position="274"/>
        <end position="287"/>
    </location>
</feature>
<evidence type="ECO:0000256" key="3">
    <source>
        <dbReference type="ARBA" id="ARBA00072052"/>
    </source>
</evidence>
<dbReference type="Pfam" id="PF21938">
    <property type="entry name" value="CAP_N"/>
    <property type="match status" value="1"/>
</dbReference>
<feature type="region of interest" description="Disordered" evidence="5">
    <location>
        <begin position="28"/>
        <end position="56"/>
    </location>
</feature>
<dbReference type="GO" id="GO:0019933">
    <property type="term" value="P:cAMP-mediated signaling"/>
    <property type="evidence" value="ECO:0007669"/>
    <property type="project" value="TreeGrafter"/>
</dbReference>
<dbReference type="Gene3D" id="1.25.40.330">
    <property type="entry name" value="Adenylate cyclase-associated CAP, N-terminal domain"/>
    <property type="match status" value="1"/>
</dbReference>
<evidence type="ECO:0000256" key="5">
    <source>
        <dbReference type="SAM" id="MobiDB-lite"/>
    </source>
</evidence>
<dbReference type="InterPro" id="IPR017901">
    <property type="entry name" value="C-CAP_CF_C-like"/>
</dbReference>
<reference evidence="7 8" key="1">
    <citation type="journal article" date="2016" name="Nat. Commun.">
        <title>Ectomycorrhizal ecology is imprinted in the genome of the dominant symbiotic fungus Cenococcum geophilum.</title>
        <authorList>
            <consortium name="DOE Joint Genome Institute"/>
            <person name="Peter M."/>
            <person name="Kohler A."/>
            <person name="Ohm R.A."/>
            <person name="Kuo A."/>
            <person name="Krutzmann J."/>
            <person name="Morin E."/>
            <person name="Arend M."/>
            <person name="Barry K.W."/>
            <person name="Binder M."/>
            <person name="Choi C."/>
            <person name="Clum A."/>
            <person name="Copeland A."/>
            <person name="Grisel N."/>
            <person name="Haridas S."/>
            <person name="Kipfer T."/>
            <person name="LaButti K."/>
            <person name="Lindquist E."/>
            <person name="Lipzen A."/>
            <person name="Maire R."/>
            <person name="Meier B."/>
            <person name="Mihaltcheva S."/>
            <person name="Molinier V."/>
            <person name="Murat C."/>
            <person name="Poggeler S."/>
            <person name="Quandt C.A."/>
            <person name="Sperisen C."/>
            <person name="Tritt A."/>
            <person name="Tisserant E."/>
            <person name="Crous P.W."/>
            <person name="Henrissat B."/>
            <person name="Nehls U."/>
            <person name="Egli S."/>
            <person name="Spatafora J.W."/>
            <person name="Grigoriev I.V."/>
            <person name="Martin F.M."/>
        </authorList>
    </citation>
    <scope>NUCLEOTIDE SEQUENCE [LARGE SCALE GENOMIC DNA]</scope>
    <source>
        <strain evidence="7 8">CBS 207.34</strain>
    </source>
</reference>
<organism evidence="7 8">
    <name type="scientific">Glonium stellatum</name>
    <dbReference type="NCBI Taxonomy" id="574774"/>
    <lineage>
        <taxon>Eukaryota</taxon>
        <taxon>Fungi</taxon>
        <taxon>Dikarya</taxon>
        <taxon>Ascomycota</taxon>
        <taxon>Pezizomycotina</taxon>
        <taxon>Dothideomycetes</taxon>
        <taxon>Pleosporomycetidae</taxon>
        <taxon>Gloniales</taxon>
        <taxon>Gloniaceae</taxon>
        <taxon>Glonium</taxon>
    </lineage>
</organism>
<gene>
    <name evidence="7" type="ORF">AOQ84DRAFT_353460</name>
</gene>
<dbReference type="InterPro" id="IPR013912">
    <property type="entry name" value="Adenylate_cyclase-assoc_CAP_C"/>
</dbReference>
<dbReference type="OrthoDB" id="77251at2759"/>
<feature type="compositionally biased region" description="Low complexity" evidence="5">
    <location>
        <begin position="254"/>
        <end position="273"/>
    </location>
</feature>
<accession>A0A8E2JUW1</accession>
<dbReference type="FunFam" id="2.160.20.70:FF:000008">
    <property type="entry name" value="Adenylyl cyclase-associated protein"/>
    <property type="match status" value="1"/>
</dbReference>
<evidence type="ECO:0000256" key="1">
    <source>
        <dbReference type="ARBA" id="ARBA00007659"/>
    </source>
</evidence>
<dbReference type="SMART" id="SM00673">
    <property type="entry name" value="CARP"/>
    <property type="match status" value="2"/>
</dbReference>
<dbReference type="GO" id="GO:0008179">
    <property type="term" value="F:adenylate cyclase binding"/>
    <property type="evidence" value="ECO:0007669"/>
    <property type="project" value="TreeGrafter"/>
</dbReference>
<evidence type="ECO:0000256" key="2">
    <source>
        <dbReference type="ARBA" id="ARBA00054756"/>
    </source>
</evidence>
<dbReference type="PANTHER" id="PTHR10652">
    <property type="entry name" value="ADENYLYL CYCLASE-ASSOCIATED PROTEIN"/>
    <property type="match status" value="1"/>
</dbReference>
<comment type="function">
    <text evidence="2">The N-terminal domain binds to adenylyl cyclase, thereby enabling adenylyl cyclase to be activated by upstream regulatory signals, such as Ras. The C-terminal domain is required for normal cellular morphology and growth control.</text>
</comment>
<comment type="similarity">
    <text evidence="1 4">Belongs to the CAP family.</text>
</comment>
<sequence length="526" mass="55912">MNNLTTLIKRLEAATSRLEDIASSSASFEASTTNGTASPQGAGSIPNAPPMPGSAAASAAKPTVVLPPSIQAYDVLLNSELKTWLDLSSKLGGVIDGQAKAVAQAFSAQRQFLFVASKAKKPDMSSSVYMDTLKDLQQAMEKVDNAKQSNREPALKDPLSLVADGVGALAWITAESNPKPADYIAELFGGAQMYGNKVLKEYKDKPDRTNVEWVQTFYKLFKSLAAYTKEYHTNGVAWNKDGIDAAEALKQVKSSPAGATTNGSAAAPPSATGAPPPPPPPPPPPMPQASKPKAADMGAVFDELNRGEAVTAGLKKVDPSQMTHKNPSLRASAPVPTRSDSTGSIGRSKSPAPPGKKPKPESMRTKKPPRKELDGNKWIIDNFESPGDIVEIEATLTHSILISRCKSTTIRIAGKANAISVDNCARTSLIIDSLVSSVDVIKCPNFALQVLGSLPTVLLDQVDSAQIYLSKESTNTEIFTSKCTSININLPPKEEDGDYAECPIPEQFRSYIKDGQLVSEIVEHAG</sequence>
<dbReference type="InterPro" id="IPR016098">
    <property type="entry name" value="CAP/MinC_C"/>
</dbReference>
<dbReference type="SUPFAM" id="SSF101278">
    <property type="entry name" value="N-terminal domain of adenylylcyclase associated protein, CAP"/>
    <property type="match status" value="1"/>
</dbReference>
<feature type="domain" description="C-CAP/cofactor C-like" evidence="6">
    <location>
        <begin position="368"/>
        <end position="506"/>
    </location>
</feature>
<feature type="compositionally biased region" description="Polar residues" evidence="5">
    <location>
        <begin position="338"/>
        <end position="347"/>
    </location>
</feature>